<comment type="caution">
    <text evidence="1">The sequence shown here is derived from an EMBL/GenBank/DDBJ whole genome shotgun (WGS) entry which is preliminary data.</text>
</comment>
<reference evidence="1" key="1">
    <citation type="submission" date="2020-09" db="EMBL/GenBank/DDBJ databases">
        <title>Genome sequence of Vibrio parahaemolyticus isolates.</title>
        <authorList>
            <person name="Hammerl J.A."/>
            <person name="Strauch E."/>
        </authorList>
    </citation>
    <scope>NUCLEOTIDE SEQUENCE</scope>
    <source>
        <strain evidence="1">17-VB00146</strain>
    </source>
</reference>
<dbReference type="RefSeq" id="WP_228085517.1">
    <property type="nucleotide sequence ID" value="NZ_JACVHL010000002.1"/>
</dbReference>
<organism evidence="1 2">
    <name type="scientific">Vibrio parahaemolyticus</name>
    <dbReference type="NCBI Taxonomy" id="670"/>
    <lineage>
        <taxon>Bacteria</taxon>
        <taxon>Pseudomonadati</taxon>
        <taxon>Pseudomonadota</taxon>
        <taxon>Gammaproteobacteria</taxon>
        <taxon>Vibrionales</taxon>
        <taxon>Vibrionaceae</taxon>
        <taxon>Vibrio</taxon>
    </lineage>
</organism>
<gene>
    <name evidence="1" type="ORF">IB292_02215</name>
</gene>
<dbReference type="AlphaFoldDB" id="A0A9Q3U9M3"/>
<accession>A0A9Q3U9M3</accession>
<dbReference type="EMBL" id="JACVHL010000002">
    <property type="protein sequence ID" value="MCC3803843.1"/>
    <property type="molecule type" value="Genomic_DNA"/>
</dbReference>
<protein>
    <submittedName>
        <fullName evidence="1">Uncharacterized protein</fullName>
    </submittedName>
</protein>
<dbReference type="Proteomes" id="UP000726777">
    <property type="component" value="Unassembled WGS sequence"/>
</dbReference>
<proteinExistence type="predicted"/>
<evidence type="ECO:0000313" key="1">
    <source>
        <dbReference type="EMBL" id="MCC3803843.1"/>
    </source>
</evidence>
<sequence>MKTVKLQTYTEELTGTETQREIELLLLRKKSLSDRGVLMSAVLYQNSKPHQLVTYMTVSEYCNNENLPKAFGIIEVPESTYNALYLAKISENSVNTGSVEFTDTK</sequence>
<evidence type="ECO:0000313" key="2">
    <source>
        <dbReference type="Proteomes" id="UP000726777"/>
    </source>
</evidence>
<name>A0A9Q3U9M3_VIBPH</name>